<name>A0ABT1MS57_9RHOB</name>
<comment type="caution">
    <text evidence="1">The sequence shown here is derived from an EMBL/GenBank/DDBJ whole genome shotgun (WGS) entry which is preliminary data.</text>
</comment>
<accession>A0ABT1MS57</accession>
<dbReference type="Proteomes" id="UP001203945">
    <property type="component" value="Unassembled WGS sequence"/>
</dbReference>
<reference evidence="1 2" key="1">
    <citation type="submission" date="2022-03" db="EMBL/GenBank/DDBJ databases">
        <authorList>
            <person name="He Y."/>
        </authorList>
    </citation>
    <scope>NUCLEOTIDE SEQUENCE [LARGE SCALE GENOMIC DNA]</scope>
    <source>
        <strain evidence="1 2">TK19116</strain>
    </source>
</reference>
<gene>
    <name evidence="1" type="ORF">MLD63_07115</name>
</gene>
<evidence type="ECO:0000313" key="2">
    <source>
        <dbReference type="Proteomes" id="UP001203945"/>
    </source>
</evidence>
<dbReference type="EMBL" id="JAKZEU010000002">
    <property type="protein sequence ID" value="MCQ0970188.1"/>
    <property type="molecule type" value="Genomic_DNA"/>
</dbReference>
<protein>
    <submittedName>
        <fullName evidence="1">Uncharacterized protein</fullName>
    </submittedName>
</protein>
<proteinExistence type="predicted"/>
<sequence>MLPAILLLVIGIGSLVIATVARADARGRYLVVMRDSVDAATVMDAVYQHGGGVTGFTWFSRGLYAVSDAPDFAMSMRASGAWMVWALPNIPGCFGTVEVRS</sequence>
<organism evidence="1 2">
    <name type="scientific">Paracoccus albicereus</name>
    <dbReference type="NCBI Taxonomy" id="2922394"/>
    <lineage>
        <taxon>Bacteria</taxon>
        <taxon>Pseudomonadati</taxon>
        <taxon>Pseudomonadota</taxon>
        <taxon>Alphaproteobacteria</taxon>
        <taxon>Rhodobacterales</taxon>
        <taxon>Paracoccaceae</taxon>
        <taxon>Paracoccus</taxon>
    </lineage>
</organism>
<dbReference type="RefSeq" id="WP_255329171.1">
    <property type="nucleotide sequence ID" value="NZ_JAKZEU010000002.1"/>
</dbReference>
<keyword evidence="2" id="KW-1185">Reference proteome</keyword>
<evidence type="ECO:0000313" key="1">
    <source>
        <dbReference type="EMBL" id="MCQ0970188.1"/>
    </source>
</evidence>